<dbReference type="PANTHER" id="PTHR43531">
    <property type="entry name" value="PROTEIN ICFG"/>
    <property type="match status" value="1"/>
</dbReference>
<evidence type="ECO:0000313" key="9">
    <source>
        <dbReference type="Proteomes" id="UP000321413"/>
    </source>
</evidence>
<dbReference type="PANTHER" id="PTHR43531:SF14">
    <property type="entry name" value="METHYL-ACCEPTING CHEMOTAXIS PROTEIN I-RELATED"/>
    <property type="match status" value="1"/>
</dbReference>
<protein>
    <submittedName>
        <fullName evidence="8">HAMP domain-containing protein</fullName>
    </submittedName>
</protein>
<dbReference type="CDD" id="cd06225">
    <property type="entry name" value="HAMP"/>
    <property type="match status" value="1"/>
</dbReference>
<evidence type="ECO:0000256" key="5">
    <source>
        <dbReference type="SAM" id="Phobius"/>
    </source>
</evidence>
<keyword evidence="5" id="KW-0812">Transmembrane</keyword>
<dbReference type="PROSITE" id="PS50111">
    <property type="entry name" value="CHEMOTAXIS_TRANSDUC_2"/>
    <property type="match status" value="1"/>
</dbReference>
<dbReference type="SUPFAM" id="SSF58104">
    <property type="entry name" value="Methyl-accepting chemotaxis protein (MCP) signaling domain"/>
    <property type="match status" value="1"/>
</dbReference>
<dbReference type="Pfam" id="PF00015">
    <property type="entry name" value="MCPsignal"/>
    <property type="match status" value="1"/>
</dbReference>
<dbReference type="GO" id="GO:0007165">
    <property type="term" value="P:signal transduction"/>
    <property type="evidence" value="ECO:0007669"/>
    <property type="project" value="UniProtKB-KW"/>
</dbReference>
<organism evidence="8 9">
    <name type="scientific">Massilia arenae</name>
    <dbReference type="NCBI Taxonomy" id="2603288"/>
    <lineage>
        <taxon>Bacteria</taxon>
        <taxon>Pseudomonadati</taxon>
        <taxon>Pseudomonadota</taxon>
        <taxon>Betaproteobacteria</taxon>
        <taxon>Burkholderiales</taxon>
        <taxon>Oxalobacteraceae</taxon>
        <taxon>Telluria group</taxon>
        <taxon>Massilia</taxon>
    </lineage>
</organism>
<evidence type="ECO:0000256" key="4">
    <source>
        <dbReference type="PROSITE-ProRule" id="PRU00284"/>
    </source>
</evidence>
<evidence type="ECO:0000259" key="6">
    <source>
        <dbReference type="PROSITE" id="PS50111"/>
    </source>
</evidence>
<dbReference type="InterPro" id="IPR004090">
    <property type="entry name" value="Chemotax_Me-accpt_rcpt"/>
</dbReference>
<dbReference type="Pfam" id="PF12729">
    <property type="entry name" value="4HB_MCP_1"/>
    <property type="match status" value="1"/>
</dbReference>
<dbReference type="AlphaFoldDB" id="A0A5C7FSH9"/>
<dbReference type="FunFam" id="1.10.287.950:FF:000001">
    <property type="entry name" value="Methyl-accepting chemotaxis sensory transducer"/>
    <property type="match status" value="1"/>
</dbReference>
<feature type="transmembrane region" description="Helical" evidence="5">
    <location>
        <begin position="13"/>
        <end position="33"/>
    </location>
</feature>
<dbReference type="GO" id="GO:0005886">
    <property type="term" value="C:plasma membrane"/>
    <property type="evidence" value="ECO:0007669"/>
    <property type="project" value="TreeGrafter"/>
</dbReference>
<accession>A0A5C7FSH9</accession>
<evidence type="ECO:0000256" key="1">
    <source>
        <dbReference type="ARBA" id="ARBA00004370"/>
    </source>
</evidence>
<dbReference type="SMART" id="SM00304">
    <property type="entry name" value="HAMP"/>
    <property type="match status" value="1"/>
</dbReference>
<comment type="similarity">
    <text evidence="3">Belongs to the methyl-accepting chemotaxis (MCP) protein family.</text>
</comment>
<keyword evidence="5" id="KW-1133">Transmembrane helix</keyword>
<dbReference type="Proteomes" id="UP000321413">
    <property type="component" value="Unassembled WGS sequence"/>
</dbReference>
<evidence type="ECO:0000256" key="2">
    <source>
        <dbReference type="ARBA" id="ARBA00022481"/>
    </source>
</evidence>
<dbReference type="InterPro" id="IPR003660">
    <property type="entry name" value="HAMP_dom"/>
</dbReference>
<keyword evidence="2" id="KW-0488">Methylation</keyword>
<dbReference type="InterPro" id="IPR051310">
    <property type="entry name" value="MCP_chemotaxis"/>
</dbReference>
<dbReference type="Gene3D" id="1.10.287.950">
    <property type="entry name" value="Methyl-accepting chemotaxis protein"/>
    <property type="match status" value="1"/>
</dbReference>
<feature type="transmembrane region" description="Helical" evidence="5">
    <location>
        <begin position="193"/>
        <end position="212"/>
    </location>
</feature>
<dbReference type="Gene3D" id="6.10.340.10">
    <property type="match status" value="1"/>
</dbReference>
<proteinExistence type="inferred from homology"/>
<reference evidence="8 9" key="1">
    <citation type="submission" date="2019-08" db="EMBL/GenBank/DDBJ databases">
        <title>Massilia golmudensis sp. nov., isolated from sand in the Qinghai-Tibetan Plateau.</title>
        <authorList>
            <person name="Zhang B."/>
        </authorList>
    </citation>
    <scope>NUCLEOTIDE SEQUENCE [LARGE SCALE GENOMIC DNA]</scope>
    <source>
        <strain evidence="8 9">GEM5</strain>
    </source>
</reference>
<dbReference type="GO" id="GO:0004888">
    <property type="term" value="F:transmembrane signaling receptor activity"/>
    <property type="evidence" value="ECO:0007669"/>
    <property type="project" value="InterPro"/>
</dbReference>
<evidence type="ECO:0000256" key="3">
    <source>
        <dbReference type="ARBA" id="ARBA00029447"/>
    </source>
</evidence>
<evidence type="ECO:0000259" key="7">
    <source>
        <dbReference type="PROSITE" id="PS50885"/>
    </source>
</evidence>
<sequence length="539" mass="56404">MKWFQDLKIATKIMLAVATMAALMVLLAAFGVAQMGKLHAVVGEMQHKWQPSVSGILQIKGSLLRYRTYEVQHVLSADDADHAYYESEMARQMATLRSQLDTYRGLALPGAERDTLAQFEASLNAYQDAVGQVAALSRAGDKAAARTLLRGESRRHNFRSTDLVNRLVDLDEAGSAAAAARAETVYRQAHARIVALLVGAVIVGGLLAYWIARQIAAPLQEAVAIAGRVAQGRLDGEIVARGNDETGQLLVALARMHARLEDMVRQIRAGAVHVERVAGDIVAGSRELAQRASTQAATLEETAATMEEMSATVANNAANALRASELAASGARAAVDGAGAMAEVGATMDSISESAQRMSGIVAVIDEIAFQTNLLSLNAAVEAARAGESGRGFAVVAGEVRHLANRSAASAREIRQLIEEALARVQAGARVAGDAGAAVKEVAAGAGQVAAIMAEISAASREQSAGVEQLSRSLVSIDEATRHDAELAGHSLASTAELERQAVGLGRLVAAFRLAPATSAPALEGDRRGARRLAAPQPA</sequence>
<keyword evidence="9" id="KW-1185">Reference proteome</keyword>
<dbReference type="RefSeq" id="WP_147935486.1">
    <property type="nucleotide sequence ID" value="NZ_VPFD01000015.1"/>
</dbReference>
<dbReference type="EMBL" id="VPFD01000015">
    <property type="protein sequence ID" value="TXF99032.1"/>
    <property type="molecule type" value="Genomic_DNA"/>
</dbReference>
<dbReference type="GO" id="GO:0006935">
    <property type="term" value="P:chemotaxis"/>
    <property type="evidence" value="ECO:0007669"/>
    <property type="project" value="InterPro"/>
</dbReference>
<feature type="domain" description="Methyl-accepting transducer" evidence="6">
    <location>
        <begin position="270"/>
        <end position="499"/>
    </location>
</feature>
<dbReference type="PROSITE" id="PS50885">
    <property type="entry name" value="HAMP"/>
    <property type="match status" value="1"/>
</dbReference>
<keyword evidence="4" id="KW-0807">Transducer</keyword>
<comment type="subcellular location">
    <subcellularLocation>
        <location evidence="1">Membrane</location>
    </subcellularLocation>
</comment>
<comment type="caution">
    <text evidence="8">The sequence shown here is derived from an EMBL/GenBank/DDBJ whole genome shotgun (WGS) entry which is preliminary data.</text>
</comment>
<gene>
    <name evidence="8" type="ORF">FVD38_14650</name>
</gene>
<feature type="domain" description="HAMP" evidence="7">
    <location>
        <begin position="213"/>
        <end position="265"/>
    </location>
</feature>
<keyword evidence="5" id="KW-0472">Membrane</keyword>
<dbReference type="InterPro" id="IPR024478">
    <property type="entry name" value="HlyB_4HB_MCP"/>
</dbReference>
<dbReference type="PRINTS" id="PR00260">
    <property type="entry name" value="CHEMTRNSDUCR"/>
</dbReference>
<dbReference type="SMART" id="SM00283">
    <property type="entry name" value="MA"/>
    <property type="match status" value="1"/>
</dbReference>
<dbReference type="Pfam" id="PF00672">
    <property type="entry name" value="HAMP"/>
    <property type="match status" value="1"/>
</dbReference>
<name>A0A5C7FSH9_9BURK</name>
<evidence type="ECO:0000313" key="8">
    <source>
        <dbReference type="EMBL" id="TXF99032.1"/>
    </source>
</evidence>
<dbReference type="InterPro" id="IPR004089">
    <property type="entry name" value="MCPsignal_dom"/>
</dbReference>